<evidence type="ECO:0000313" key="9">
    <source>
        <dbReference type="Proteomes" id="UP000295247"/>
    </source>
</evidence>
<gene>
    <name evidence="8" type="ORF">EDC29_11612</name>
</gene>
<dbReference type="GO" id="GO:0015846">
    <property type="term" value="P:polyamine transport"/>
    <property type="evidence" value="ECO:0007669"/>
    <property type="project" value="InterPro"/>
</dbReference>
<dbReference type="AlphaFoldDB" id="A0A4R4A4R0"/>
<evidence type="ECO:0000256" key="2">
    <source>
        <dbReference type="ARBA" id="ARBA00022448"/>
    </source>
</evidence>
<evidence type="ECO:0000256" key="1">
    <source>
        <dbReference type="ARBA" id="ARBA00004418"/>
    </source>
</evidence>
<dbReference type="InterPro" id="IPR006059">
    <property type="entry name" value="SBP"/>
</dbReference>
<evidence type="ECO:0000256" key="3">
    <source>
        <dbReference type="ARBA" id="ARBA00022729"/>
    </source>
</evidence>
<evidence type="ECO:0000256" key="6">
    <source>
        <dbReference type="PIRSR" id="PIRSR019574-1"/>
    </source>
</evidence>
<keyword evidence="3 7" id="KW-0732">Signal</keyword>
<dbReference type="PIRSF" id="PIRSF019574">
    <property type="entry name" value="Periplasmic_polyamine_BP"/>
    <property type="match status" value="1"/>
</dbReference>
<dbReference type="GO" id="GO:0042597">
    <property type="term" value="C:periplasmic space"/>
    <property type="evidence" value="ECO:0007669"/>
    <property type="project" value="UniProtKB-SubCell"/>
</dbReference>
<dbReference type="RefSeq" id="WP_132230615.1">
    <property type="nucleotide sequence ID" value="NZ_NRRH01000021.1"/>
</dbReference>
<dbReference type="Pfam" id="PF13416">
    <property type="entry name" value="SBP_bac_8"/>
    <property type="match status" value="1"/>
</dbReference>
<name>A0A4R4A4R0_MARGR</name>
<sequence length="369" mass="40602">MGIAHVRKLANLLLSLSLWAVAPLALAEEQVHLYNWNDYFAEDTLETFEAGTGIRPVLDLYDANEILEAKLLAGSSGYDLIFPTARPFAARHIRAGLYLPLDKSQLPGLDRLDPEIMASLAEIDPDNAHLVPYMWGTSGLGINRAKVREILGDQVPLDTWALVFDPQIAARLAGCGIALLDDPTEVFSAALAYLGKDPNSLERADLDAAAELIKGVYPHIRYFHSSQYISDLANGDLCIAHGYSGDVLQAQERADEAGKGVEVIYRIPREGAAMWTDVMAIPSDAPNPEAAHAFIAHLLQPEVIAAVSDYVYYANPNLAATPLVETALREDPGIYPPAEVKARLFVPNQRSDREIRDLNRRWTRLKANR</sequence>
<reference evidence="8 9" key="1">
    <citation type="submission" date="2019-03" db="EMBL/GenBank/DDBJ databases">
        <title>Genomic Encyclopedia of Type Strains, Phase IV (KMG-IV): sequencing the most valuable type-strain genomes for metagenomic binning, comparative biology and taxonomic classification.</title>
        <authorList>
            <person name="Goeker M."/>
        </authorList>
    </citation>
    <scope>NUCLEOTIDE SEQUENCE [LARGE SCALE GENOMIC DNA]</scope>
    <source>
        <strain evidence="8 9">DSM 203</strain>
    </source>
</reference>
<proteinExistence type="inferred from homology"/>
<evidence type="ECO:0000256" key="4">
    <source>
        <dbReference type="ARBA" id="ARBA00022764"/>
    </source>
</evidence>
<comment type="caution">
    <text evidence="8">The sequence shown here is derived from an EMBL/GenBank/DDBJ whole genome shotgun (WGS) entry which is preliminary data.</text>
</comment>
<dbReference type="Proteomes" id="UP000295247">
    <property type="component" value="Unassembled WGS sequence"/>
</dbReference>
<dbReference type="EMBL" id="SMDC01000016">
    <property type="protein sequence ID" value="TCW33174.1"/>
    <property type="molecule type" value="Genomic_DNA"/>
</dbReference>
<dbReference type="InterPro" id="IPR001188">
    <property type="entry name" value="Sperm_putr-bd"/>
</dbReference>
<comment type="function">
    <text evidence="5">Required for the activity of the bacterial periplasmic transport system of putrescine.</text>
</comment>
<feature type="signal peptide" evidence="7">
    <location>
        <begin position="1"/>
        <end position="27"/>
    </location>
</feature>
<comment type="subcellular location">
    <subcellularLocation>
        <location evidence="1 5">Periplasm</location>
    </subcellularLocation>
</comment>
<keyword evidence="2 5" id="KW-0813">Transport</keyword>
<evidence type="ECO:0000256" key="7">
    <source>
        <dbReference type="SAM" id="SignalP"/>
    </source>
</evidence>
<feature type="binding site" evidence="6">
    <location>
        <begin position="182"/>
        <end position="185"/>
    </location>
    <ligand>
        <name>spermidine</name>
        <dbReference type="ChEBI" id="CHEBI:57834"/>
    </ligand>
</feature>
<dbReference type="PANTHER" id="PTHR30222:SF12">
    <property type="entry name" value="NORSPERMIDINE SENSOR"/>
    <property type="match status" value="1"/>
</dbReference>
<dbReference type="GO" id="GO:0019808">
    <property type="term" value="F:polyamine binding"/>
    <property type="evidence" value="ECO:0007669"/>
    <property type="project" value="InterPro"/>
</dbReference>
<evidence type="ECO:0000256" key="5">
    <source>
        <dbReference type="PIRNR" id="PIRNR019574"/>
    </source>
</evidence>
<keyword evidence="4 5" id="KW-0574">Periplasm</keyword>
<dbReference type="CDD" id="cd13659">
    <property type="entry name" value="PBP2_PotF"/>
    <property type="match status" value="1"/>
</dbReference>
<evidence type="ECO:0000313" key="8">
    <source>
        <dbReference type="EMBL" id="TCW33174.1"/>
    </source>
</evidence>
<accession>A0A4R4A4R0</accession>
<protein>
    <recommendedName>
        <fullName evidence="5">Putrescine-binding periplasmic protein</fullName>
    </recommendedName>
</protein>
<feature type="chain" id="PRO_5021020617" description="Putrescine-binding periplasmic protein" evidence="7">
    <location>
        <begin position="28"/>
        <end position="369"/>
    </location>
</feature>
<dbReference type="SUPFAM" id="SSF53850">
    <property type="entry name" value="Periplasmic binding protein-like II"/>
    <property type="match status" value="1"/>
</dbReference>
<comment type="similarity">
    <text evidence="5">Belongs to the bacterial solute-binding protein PotD/PotF family.</text>
</comment>
<dbReference type="PANTHER" id="PTHR30222">
    <property type="entry name" value="SPERMIDINE/PUTRESCINE-BINDING PERIPLASMIC PROTEIN"/>
    <property type="match status" value="1"/>
</dbReference>
<dbReference type="PRINTS" id="PR00909">
    <property type="entry name" value="SPERMDNBNDNG"/>
</dbReference>
<dbReference type="Gene3D" id="3.40.190.10">
    <property type="entry name" value="Periplasmic binding protein-like II"/>
    <property type="match status" value="2"/>
</dbReference>
<organism evidence="8 9">
    <name type="scientific">Marichromatium gracile</name>
    <name type="common">Chromatium gracile</name>
    <dbReference type="NCBI Taxonomy" id="1048"/>
    <lineage>
        <taxon>Bacteria</taxon>
        <taxon>Pseudomonadati</taxon>
        <taxon>Pseudomonadota</taxon>
        <taxon>Gammaproteobacteria</taxon>
        <taxon>Chromatiales</taxon>
        <taxon>Chromatiaceae</taxon>
        <taxon>Marichromatium</taxon>
    </lineage>
</organism>